<keyword evidence="2" id="KW-1185">Reference proteome</keyword>
<evidence type="ECO:0000313" key="1">
    <source>
        <dbReference type="EMBL" id="GIY54354.1"/>
    </source>
</evidence>
<comment type="caution">
    <text evidence="1">The sequence shown here is derived from an EMBL/GenBank/DDBJ whole genome shotgun (WGS) entry which is preliminary data.</text>
</comment>
<protein>
    <submittedName>
        <fullName evidence="1">Uncharacterized protein</fullName>
    </submittedName>
</protein>
<proteinExistence type="predicted"/>
<gene>
    <name evidence="1" type="ORF">CEXT_27791</name>
</gene>
<sequence length="186" mass="20457">MTYMLKVHIELWTLGECIGRLSKSLGTPNTNIIVYGVASQSIFNLKISCTTSKLFHSPGEYLKKTIQCTQSCRGSWGSIRLPDFDSAWYGGPDSFTIPPPHANSDGIQVRCTWAAIKAYLADGLSIVAVGIHLEMEKFQLADVVEKVFSTGIRPFLACTYTVMGQFIDCRLPHPSLPSCLDFIASS</sequence>
<name>A0AAV4U9D3_CAEEX</name>
<reference evidence="1 2" key="1">
    <citation type="submission" date="2021-06" db="EMBL/GenBank/DDBJ databases">
        <title>Caerostris extrusa draft genome.</title>
        <authorList>
            <person name="Kono N."/>
            <person name="Arakawa K."/>
        </authorList>
    </citation>
    <scope>NUCLEOTIDE SEQUENCE [LARGE SCALE GENOMIC DNA]</scope>
</reference>
<dbReference type="EMBL" id="BPLR01012508">
    <property type="protein sequence ID" value="GIY54354.1"/>
    <property type="molecule type" value="Genomic_DNA"/>
</dbReference>
<organism evidence="1 2">
    <name type="scientific">Caerostris extrusa</name>
    <name type="common">Bark spider</name>
    <name type="synonym">Caerostris bankana</name>
    <dbReference type="NCBI Taxonomy" id="172846"/>
    <lineage>
        <taxon>Eukaryota</taxon>
        <taxon>Metazoa</taxon>
        <taxon>Ecdysozoa</taxon>
        <taxon>Arthropoda</taxon>
        <taxon>Chelicerata</taxon>
        <taxon>Arachnida</taxon>
        <taxon>Araneae</taxon>
        <taxon>Araneomorphae</taxon>
        <taxon>Entelegynae</taxon>
        <taxon>Araneoidea</taxon>
        <taxon>Araneidae</taxon>
        <taxon>Caerostris</taxon>
    </lineage>
</organism>
<accession>A0AAV4U9D3</accession>
<dbReference type="AlphaFoldDB" id="A0AAV4U9D3"/>
<evidence type="ECO:0000313" key="2">
    <source>
        <dbReference type="Proteomes" id="UP001054945"/>
    </source>
</evidence>
<dbReference type="Proteomes" id="UP001054945">
    <property type="component" value="Unassembled WGS sequence"/>
</dbReference>